<comment type="caution">
    <text evidence="2">The sequence shown here is derived from an EMBL/GenBank/DDBJ whole genome shotgun (WGS) entry which is preliminary data.</text>
</comment>
<evidence type="ECO:0000313" key="2">
    <source>
        <dbReference type="EMBL" id="MFC3051794.1"/>
    </source>
</evidence>
<feature type="transmembrane region" description="Helical" evidence="1">
    <location>
        <begin position="20"/>
        <end position="43"/>
    </location>
</feature>
<reference evidence="3" key="1">
    <citation type="journal article" date="2019" name="Int. J. Syst. Evol. Microbiol.">
        <title>The Global Catalogue of Microorganisms (GCM) 10K type strain sequencing project: providing services to taxonomists for standard genome sequencing and annotation.</title>
        <authorList>
            <consortium name="The Broad Institute Genomics Platform"/>
            <consortium name="The Broad Institute Genome Sequencing Center for Infectious Disease"/>
            <person name="Wu L."/>
            <person name="Ma J."/>
        </authorList>
    </citation>
    <scope>NUCLEOTIDE SEQUENCE [LARGE SCALE GENOMIC DNA]</scope>
    <source>
        <strain evidence="3">KCTC 62164</strain>
    </source>
</reference>
<keyword evidence="1" id="KW-1133">Transmembrane helix</keyword>
<name>A0ABV7D512_9PROT</name>
<feature type="transmembrane region" description="Helical" evidence="1">
    <location>
        <begin position="63"/>
        <end position="92"/>
    </location>
</feature>
<sequence length="96" mass="10199">MSSSTKNAAKGVYEKSVQSIANLSAIVAAFFATGPLYAVSIGWVLDFTSTQYGDGFEWVIQAFWFVVTALSTYALARATIATVITIGGFALASKIF</sequence>
<keyword evidence="1" id="KW-0472">Membrane</keyword>
<keyword evidence="1" id="KW-0812">Transmembrane</keyword>
<organism evidence="2 3">
    <name type="scientific">Kordiimonas pumila</name>
    <dbReference type="NCBI Taxonomy" id="2161677"/>
    <lineage>
        <taxon>Bacteria</taxon>
        <taxon>Pseudomonadati</taxon>
        <taxon>Pseudomonadota</taxon>
        <taxon>Alphaproteobacteria</taxon>
        <taxon>Kordiimonadales</taxon>
        <taxon>Kordiimonadaceae</taxon>
        <taxon>Kordiimonas</taxon>
    </lineage>
</organism>
<dbReference type="EMBL" id="JBHRSL010000004">
    <property type="protein sequence ID" value="MFC3051794.1"/>
    <property type="molecule type" value="Genomic_DNA"/>
</dbReference>
<gene>
    <name evidence="2" type="ORF">ACFOKA_07755</name>
</gene>
<keyword evidence="3" id="KW-1185">Reference proteome</keyword>
<dbReference type="Proteomes" id="UP001595444">
    <property type="component" value="Unassembled WGS sequence"/>
</dbReference>
<accession>A0ABV7D512</accession>
<evidence type="ECO:0000256" key="1">
    <source>
        <dbReference type="SAM" id="Phobius"/>
    </source>
</evidence>
<evidence type="ECO:0000313" key="3">
    <source>
        <dbReference type="Proteomes" id="UP001595444"/>
    </source>
</evidence>
<dbReference type="RefSeq" id="WP_194215260.1">
    <property type="nucleotide sequence ID" value="NZ_CP061205.1"/>
</dbReference>
<proteinExistence type="predicted"/>
<protein>
    <submittedName>
        <fullName evidence="2">Uncharacterized protein</fullName>
    </submittedName>
</protein>